<evidence type="ECO:0000256" key="1">
    <source>
        <dbReference type="ARBA" id="ARBA00004751"/>
    </source>
</evidence>
<proteinExistence type="inferred from homology"/>
<dbReference type="Proteomes" id="UP001196068">
    <property type="component" value="Unassembled WGS sequence"/>
</dbReference>
<evidence type="ECO:0000313" key="10">
    <source>
        <dbReference type="Proteomes" id="UP001196068"/>
    </source>
</evidence>
<dbReference type="RefSeq" id="WP_211874926.1">
    <property type="nucleotide sequence ID" value="NZ_JAAEDH010000015.1"/>
</dbReference>
<protein>
    <recommendedName>
        <fullName evidence="6">Citrate synthase</fullName>
    </recommendedName>
</protein>
<dbReference type="EMBL" id="JAAEDH010000015">
    <property type="protein sequence ID" value="MBR0656079.1"/>
    <property type="molecule type" value="Genomic_DNA"/>
</dbReference>
<dbReference type="NCBIfam" id="TIGR01800">
    <property type="entry name" value="cit_synth_II"/>
    <property type="match status" value="1"/>
</dbReference>
<dbReference type="InterPro" id="IPR016143">
    <property type="entry name" value="Citrate_synth-like_sm_a-sub"/>
</dbReference>
<dbReference type="Gene3D" id="1.10.580.10">
    <property type="entry name" value="Citrate Synthase, domain 1"/>
    <property type="match status" value="1"/>
</dbReference>
<dbReference type="PROSITE" id="PS00480">
    <property type="entry name" value="CITRATE_SYNTHASE"/>
    <property type="match status" value="1"/>
</dbReference>
<reference evidence="9" key="1">
    <citation type="submission" date="2020-01" db="EMBL/GenBank/DDBJ databases">
        <authorList>
            <person name="Rat A."/>
        </authorList>
    </citation>
    <scope>NUCLEOTIDE SEQUENCE</scope>
    <source>
        <strain evidence="9">LMG 28251</strain>
    </source>
</reference>
<dbReference type="InterPro" id="IPR024176">
    <property type="entry name" value="Citrate_synthase_bac-typ"/>
</dbReference>
<evidence type="ECO:0000256" key="2">
    <source>
        <dbReference type="ARBA" id="ARBA00010566"/>
    </source>
</evidence>
<dbReference type="GO" id="GO:0005975">
    <property type="term" value="P:carbohydrate metabolic process"/>
    <property type="evidence" value="ECO:0007669"/>
    <property type="project" value="TreeGrafter"/>
</dbReference>
<dbReference type="PANTHER" id="PTHR11739">
    <property type="entry name" value="CITRATE SYNTHASE"/>
    <property type="match status" value="1"/>
</dbReference>
<dbReference type="InterPro" id="IPR019810">
    <property type="entry name" value="Citrate_synthase_AS"/>
</dbReference>
<comment type="catalytic activity">
    <reaction evidence="5">
        <text>oxaloacetate + acetyl-CoA + H2O = citrate + CoA + H(+)</text>
        <dbReference type="Rhea" id="RHEA:16845"/>
        <dbReference type="ChEBI" id="CHEBI:15377"/>
        <dbReference type="ChEBI" id="CHEBI:15378"/>
        <dbReference type="ChEBI" id="CHEBI:16452"/>
        <dbReference type="ChEBI" id="CHEBI:16947"/>
        <dbReference type="ChEBI" id="CHEBI:57287"/>
        <dbReference type="ChEBI" id="CHEBI:57288"/>
        <dbReference type="EC" id="2.3.3.16"/>
    </reaction>
</comment>
<evidence type="ECO:0000256" key="3">
    <source>
        <dbReference type="ARBA" id="ARBA00022532"/>
    </source>
</evidence>
<dbReference type="Pfam" id="PF00285">
    <property type="entry name" value="Citrate_synt"/>
    <property type="match status" value="1"/>
</dbReference>
<dbReference type="AlphaFoldDB" id="A0AAF1K4M4"/>
<keyword evidence="3" id="KW-0816">Tricarboxylic acid cycle</keyword>
<dbReference type="InterPro" id="IPR036969">
    <property type="entry name" value="Citrate_synthase_sf"/>
</dbReference>
<comment type="pathway">
    <text evidence="1">Carbohydrate metabolism; tricarboxylic acid cycle; isocitrate from oxaloacetate: step 1/2.</text>
</comment>
<dbReference type="Gene3D" id="1.10.230.10">
    <property type="entry name" value="Cytochrome P450-Terp, domain 2"/>
    <property type="match status" value="1"/>
</dbReference>
<organism evidence="9 10">
    <name type="scientific">Plastoroseomonas arctica</name>
    <dbReference type="NCBI Taxonomy" id="1509237"/>
    <lineage>
        <taxon>Bacteria</taxon>
        <taxon>Pseudomonadati</taxon>
        <taxon>Pseudomonadota</taxon>
        <taxon>Alphaproteobacteria</taxon>
        <taxon>Acetobacterales</taxon>
        <taxon>Acetobacteraceae</taxon>
        <taxon>Plastoroseomonas</taxon>
    </lineage>
</organism>
<evidence type="ECO:0000256" key="5">
    <source>
        <dbReference type="ARBA" id="ARBA00049288"/>
    </source>
</evidence>
<gene>
    <name evidence="9" type="ORF">GXW79_13430</name>
</gene>
<reference evidence="9" key="2">
    <citation type="journal article" date="2021" name="Syst. Appl. Microbiol.">
        <title>Roseomonas hellenica sp. nov., isolated from roots of wild-growing Alkanna tinctoria.</title>
        <authorList>
            <person name="Rat A."/>
            <person name="Naranjo H.D."/>
            <person name="Lebbe L."/>
            <person name="Cnockaert M."/>
            <person name="Krigas N."/>
            <person name="Grigoriadou K."/>
            <person name="Maloupa E."/>
            <person name="Willems A."/>
        </authorList>
    </citation>
    <scope>NUCLEOTIDE SEQUENCE</scope>
    <source>
        <strain evidence="9">LMG 28251</strain>
    </source>
</reference>
<feature type="active site" evidence="7">
    <location>
        <position position="263"/>
    </location>
</feature>
<evidence type="ECO:0000256" key="6">
    <source>
        <dbReference type="PIRNR" id="PIRNR001369"/>
    </source>
</evidence>
<dbReference type="SUPFAM" id="SSF48256">
    <property type="entry name" value="Citrate synthase"/>
    <property type="match status" value="1"/>
</dbReference>
<dbReference type="InterPro" id="IPR016142">
    <property type="entry name" value="Citrate_synth-like_lrg_a-sub"/>
</dbReference>
<keyword evidence="10" id="KW-1185">Reference proteome</keyword>
<comment type="similarity">
    <text evidence="2 6 8">Belongs to the citrate synthase family.</text>
</comment>
<dbReference type="NCBIfam" id="NF010636">
    <property type="entry name" value="PRK14033.1"/>
    <property type="match status" value="1"/>
</dbReference>
<keyword evidence="4 6" id="KW-0808">Transferase</keyword>
<dbReference type="PRINTS" id="PR00143">
    <property type="entry name" value="CITRTSNTHASE"/>
</dbReference>
<dbReference type="InterPro" id="IPR002020">
    <property type="entry name" value="Citrate_synthase"/>
</dbReference>
<keyword evidence="9" id="KW-0012">Acyltransferase</keyword>
<feature type="active site" evidence="7">
    <location>
        <position position="314"/>
    </location>
</feature>
<accession>A0AAF1K4M4</accession>
<evidence type="ECO:0000256" key="7">
    <source>
        <dbReference type="PIRSR" id="PIRSR001369-1"/>
    </source>
</evidence>
<evidence type="ECO:0000256" key="8">
    <source>
        <dbReference type="RuleBase" id="RU003406"/>
    </source>
</evidence>
<dbReference type="PIRSF" id="PIRSF001369">
    <property type="entry name" value="Citrate_synth"/>
    <property type="match status" value="1"/>
</dbReference>
<name>A0AAF1K4M4_9PROT</name>
<dbReference type="GO" id="GO:0006099">
    <property type="term" value="P:tricarboxylic acid cycle"/>
    <property type="evidence" value="ECO:0007669"/>
    <property type="project" value="UniProtKB-KW"/>
</dbReference>
<comment type="caution">
    <text evidence="9">The sequence shown here is derived from an EMBL/GenBank/DDBJ whole genome shotgun (WGS) entry which is preliminary data.</text>
</comment>
<dbReference type="PANTHER" id="PTHR11739:SF4">
    <property type="entry name" value="CITRATE SYNTHASE, PEROXISOMAL"/>
    <property type="match status" value="1"/>
</dbReference>
<evidence type="ECO:0000313" key="9">
    <source>
        <dbReference type="EMBL" id="MBR0656079.1"/>
    </source>
</evidence>
<dbReference type="InterPro" id="IPR011278">
    <property type="entry name" value="2-MeCitrate/Citrate_synth_II"/>
</dbReference>
<dbReference type="GO" id="GO:0005829">
    <property type="term" value="C:cytosol"/>
    <property type="evidence" value="ECO:0007669"/>
    <property type="project" value="TreeGrafter"/>
</dbReference>
<dbReference type="GO" id="GO:0036440">
    <property type="term" value="F:citrate synthase activity"/>
    <property type="evidence" value="ECO:0007669"/>
    <property type="project" value="UniProtKB-EC"/>
</dbReference>
<evidence type="ECO:0000256" key="4">
    <source>
        <dbReference type="ARBA" id="ARBA00022679"/>
    </source>
</evidence>
<sequence length="378" mass="41610">MSEATPDIRKGLVGVYADESAVSKVMPETNSLTYRGYAVQDLCEESNFEEVAYLLWHGELPNAAQLAAFQAEERANRALSPALLRVLREFPADAHPMDAIRTAVSFMGMEDAETADISDAAQRRKALRLLAKIPAAVAAANRLSKGLEPIAPDASLPFCENFFHMVFGKVPQKEVIKSFDVSMILYAEHTFNASTYTTRLVTSSMSDIHSAITAGIGSLKGPLHGGANEAVMHMLSEIPSPEAAEAWLRERFDHKALVMGFGHRVYKSGDSRVPTMKKYAEIMAEVVGDTRWMNTSAVLARVMLEEKKIHPNLDFPAGPAYFLMGFDIPLFTPIFVCSRITGWAAHVFEQGADNRLIRPLSFYVGPEQRAVPPMSTRG</sequence>